<evidence type="ECO:0000256" key="7">
    <source>
        <dbReference type="ARBA" id="ARBA00023136"/>
    </source>
</evidence>
<evidence type="ECO:0000256" key="8">
    <source>
        <dbReference type="SAM" id="MobiDB-lite"/>
    </source>
</evidence>
<evidence type="ECO:0000313" key="10">
    <source>
        <dbReference type="EMBL" id="EKD13254.1"/>
    </source>
</evidence>
<dbReference type="Pfam" id="PF12906">
    <property type="entry name" value="RINGv"/>
    <property type="match status" value="1"/>
</dbReference>
<name>K1XLC7_MARBU</name>
<evidence type="ECO:0000256" key="1">
    <source>
        <dbReference type="ARBA" id="ARBA00004141"/>
    </source>
</evidence>
<keyword evidence="4" id="KW-0863">Zinc-finger</keyword>
<evidence type="ECO:0000256" key="2">
    <source>
        <dbReference type="ARBA" id="ARBA00022692"/>
    </source>
</evidence>
<dbReference type="OrthoDB" id="5817083at2759"/>
<evidence type="ECO:0000259" key="9">
    <source>
        <dbReference type="PROSITE" id="PS51292"/>
    </source>
</evidence>
<feature type="region of interest" description="Disordered" evidence="8">
    <location>
        <begin position="1"/>
        <end position="70"/>
    </location>
</feature>
<dbReference type="GO" id="GO:0008270">
    <property type="term" value="F:zinc ion binding"/>
    <property type="evidence" value="ECO:0007669"/>
    <property type="project" value="UniProtKB-KW"/>
</dbReference>
<keyword evidence="6" id="KW-1133">Transmembrane helix</keyword>
<evidence type="ECO:0000256" key="3">
    <source>
        <dbReference type="ARBA" id="ARBA00022723"/>
    </source>
</evidence>
<dbReference type="InterPro" id="IPR013083">
    <property type="entry name" value="Znf_RING/FYVE/PHD"/>
</dbReference>
<evidence type="ECO:0000256" key="4">
    <source>
        <dbReference type="ARBA" id="ARBA00022771"/>
    </source>
</evidence>
<dbReference type="AlphaFoldDB" id="K1XLC7"/>
<dbReference type="eggNOG" id="KOG3053">
    <property type="taxonomic scope" value="Eukaryota"/>
</dbReference>
<keyword evidence="7" id="KW-0472">Membrane</keyword>
<protein>
    <submittedName>
        <fullName evidence="10">RING finger domain protein</fullName>
    </submittedName>
</protein>
<gene>
    <name evidence="10" type="ORF">MBM_08697</name>
</gene>
<evidence type="ECO:0000313" key="11">
    <source>
        <dbReference type="Proteomes" id="UP000006753"/>
    </source>
</evidence>
<organism evidence="10 11">
    <name type="scientific">Marssonina brunnea f. sp. multigermtubi (strain MB_m1)</name>
    <name type="common">Marssonina leaf spot fungus</name>
    <dbReference type="NCBI Taxonomy" id="1072389"/>
    <lineage>
        <taxon>Eukaryota</taxon>
        <taxon>Fungi</taxon>
        <taxon>Dikarya</taxon>
        <taxon>Ascomycota</taxon>
        <taxon>Pezizomycotina</taxon>
        <taxon>Leotiomycetes</taxon>
        <taxon>Helotiales</taxon>
        <taxon>Drepanopezizaceae</taxon>
        <taxon>Drepanopeziza</taxon>
    </lineage>
</organism>
<dbReference type="Proteomes" id="UP000006753">
    <property type="component" value="Unassembled WGS sequence"/>
</dbReference>
<dbReference type="PANTHER" id="PTHR46283">
    <property type="entry name" value="E3 UBIQUITIN-PROTEIN LIGASE MARCH5"/>
    <property type="match status" value="1"/>
</dbReference>
<proteinExistence type="predicted"/>
<comment type="subcellular location">
    <subcellularLocation>
        <location evidence="1">Membrane</location>
        <topology evidence="1">Multi-pass membrane protein</topology>
    </subcellularLocation>
</comment>
<dbReference type="OMA" id="DFDLWPP"/>
<dbReference type="SUPFAM" id="SSF57850">
    <property type="entry name" value="RING/U-box"/>
    <property type="match status" value="1"/>
</dbReference>
<dbReference type="STRING" id="1072389.K1XLC7"/>
<evidence type="ECO:0000256" key="5">
    <source>
        <dbReference type="ARBA" id="ARBA00022833"/>
    </source>
</evidence>
<keyword evidence="11" id="KW-1185">Reference proteome</keyword>
<dbReference type="Gene3D" id="3.30.40.10">
    <property type="entry name" value="Zinc/RING finger domain, C3HC4 (zinc finger)"/>
    <property type="match status" value="1"/>
</dbReference>
<dbReference type="HOGENOM" id="CLU_026793_0_0_1"/>
<dbReference type="InterPro" id="IPR011016">
    <property type="entry name" value="Znf_RING-CH"/>
</dbReference>
<sequence>MASLPSQAARRRSSPEQRPSSPAQEISSHEPDTSESQWTPLNTPGGTAEASISTTTSPITSSVPEPAKPQRKEDARICWICQSEETEDTPEDGPWRNPCSCSLTAHEHCLLEWVADQEAPKPQILAAPRLHCPQCKDPIKVERPRNPIVEAFSLVEKLARGLVLPSAISGVMGCAYSGLMIYGVNTTFLVFGAEDAWRLLGAPTGGRASPGTWRSVVNLFNTMDPFFPTPQVEASMKVKLWLSLPLIGPALVFLRTGLADQASALLLPIYFLNNLNRNPNWKISVSWPPTPGLTFAAIPFIKKAYNSLYHYAFSALERDWDRAVRRKPREGETAEEIEEQAVADEDEGRAILDVQWVEEEDMIDPAAARNAAPERRREVRHRWVHHQEVSAAKVMTTVMGALFFPAVSSAMGEVLKAILPVRWVGYNRCGGLLREKWARTVVGGCIFVVLKDVVTLYVKWQRAKNAGKRKVLEYVGRKGIRGR</sequence>
<dbReference type="EMBL" id="JH921451">
    <property type="protein sequence ID" value="EKD13254.1"/>
    <property type="molecule type" value="Genomic_DNA"/>
</dbReference>
<dbReference type="SMART" id="SM00744">
    <property type="entry name" value="RINGv"/>
    <property type="match status" value="1"/>
</dbReference>
<reference evidence="10 11" key="1">
    <citation type="journal article" date="2012" name="BMC Genomics">
        <title>Sequencing the genome of Marssonina brunnea reveals fungus-poplar co-evolution.</title>
        <authorList>
            <person name="Zhu S."/>
            <person name="Cao Y.-Z."/>
            <person name="Jiang C."/>
            <person name="Tan B.-Y."/>
            <person name="Wang Z."/>
            <person name="Feng S."/>
            <person name="Zhang L."/>
            <person name="Su X.-H."/>
            <person name="Brejova B."/>
            <person name="Vinar T."/>
            <person name="Xu M."/>
            <person name="Wang M.-X."/>
            <person name="Zhang S.-G."/>
            <person name="Huang M.-R."/>
            <person name="Wu R."/>
            <person name="Zhou Y."/>
        </authorList>
    </citation>
    <scope>NUCLEOTIDE SEQUENCE [LARGE SCALE GENOMIC DNA]</scope>
    <source>
        <strain evidence="10 11">MB_m1</strain>
    </source>
</reference>
<dbReference type="GO" id="GO:0016020">
    <property type="term" value="C:membrane"/>
    <property type="evidence" value="ECO:0007669"/>
    <property type="project" value="UniProtKB-SubCell"/>
</dbReference>
<feature type="compositionally biased region" description="Polar residues" evidence="8">
    <location>
        <begin position="34"/>
        <end position="45"/>
    </location>
</feature>
<dbReference type="PROSITE" id="PS51292">
    <property type="entry name" value="ZF_RING_CH"/>
    <property type="match status" value="1"/>
</dbReference>
<dbReference type="RefSeq" id="XP_007296586.1">
    <property type="nucleotide sequence ID" value="XM_007296524.1"/>
</dbReference>
<feature type="compositionally biased region" description="Low complexity" evidence="8">
    <location>
        <begin position="47"/>
        <end position="65"/>
    </location>
</feature>
<accession>K1XLC7</accession>
<feature type="domain" description="RING-CH-type" evidence="9">
    <location>
        <begin position="70"/>
        <end position="142"/>
    </location>
</feature>
<keyword evidence="5" id="KW-0862">Zinc</keyword>
<evidence type="ECO:0000256" key="6">
    <source>
        <dbReference type="ARBA" id="ARBA00022989"/>
    </source>
</evidence>
<keyword evidence="3" id="KW-0479">Metal-binding</keyword>
<dbReference type="KEGG" id="mbe:MBM_08697"/>
<keyword evidence="2" id="KW-0812">Transmembrane</keyword>
<dbReference type="InParanoid" id="K1XLC7"/>
<dbReference type="GeneID" id="18764632"/>